<evidence type="ECO:0000256" key="1">
    <source>
        <dbReference type="ARBA" id="ARBA00007119"/>
    </source>
</evidence>
<proteinExistence type="inferred from homology"/>
<name>A0AAV4EB17_9GAST</name>
<feature type="transmembrane region" description="Helical" evidence="4">
    <location>
        <begin position="76"/>
        <end position="109"/>
    </location>
</feature>
<reference evidence="5 6" key="1">
    <citation type="journal article" date="2021" name="Elife">
        <title>Chloroplast acquisition without the gene transfer in kleptoplastic sea slugs, Plakobranchus ocellatus.</title>
        <authorList>
            <person name="Maeda T."/>
            <person name="Takahashi S."/>
            <person name="Yoshida T."/>
            <person name="Shimamura S."/>
            <person name="Takaki Y."/>
            <person name="Nagai Y."/>
            <person name="Toyoda A."/>
            <person name="Suzuki Y."/>
            <person name="Arimoto A."/>
            <person name="Ishii H."/>
            <person name="Satoh N."/>
            <person name="Nishiyama T."/>
            <person name="Hasebe M."/>
            <person name="Maruyama T."/>
            <person name="Minagawa J."/>
            <person name="Obokata J."/>
            <person name="Shigenobu S."/>
        </authorList>
    </citation>
    <scope>NUCLEOTIDE SEQUENCE [LARGE SCALE GENOMIC DNA]</scope>
</reference>
<dbReference type="GO" id="GO:0019441">
    <property type="term" value="P:L-tryptophan catabolic process to kynurenine"/>
    <property type="evidence" value="ECO:0007669"/>
    <property type="project" value="InterPro"/>
</dbReference>
<dbReference type="GO" id="GO:0020037">
    <property type="term" value="F:heme binding"/>
    <property type="evidence" value="ECO:0007669"/>
    <property type="project" value="InterPro"/>
</dbReference>
<comment type="caution">
    <text evidence="5">The sequence shown here is derived from an EMBL/GenBank/DDBJ whole genome shotgun (WGS) entry which is preliminary data.</text>
</comment>
<evidence type="ECO:0000256" key="3">
    <source>
        <dbReference type="ARBA" id="ARBA00023004"/>
    </source>
</evidence>
<evidence type="ECO:0000313" key="5">
    <source>
        <dbReference type="EMBL" id="GFR58010.1"/>
    </source>
</evidence>
<evidence type="ECO:0000256" key="4">
    <source>
        <dbReference type="SAM" id="Phobius"/>
    </source>
</evidence>
<organism evidence="5 6">
    <name type="scientific">Elysia marginata</name>
    <dbReference type="NCBI Taxonomy" id="1093978"/>
    <lineage>
        <taxon>Eukaryota</taxon>
        <taxon>Metazoa</taxon>
        <taxon>Spiralia</taxon>
        <taxon>Lophotrochozoa</taxon>
        <taxon>Mollusca</taxon>
        <taxon>Gastropoda</taxon>
        <taxon>Heterobranchia</taxon>
        <taxon>Euthyneura</taxon>
        <taxon>Panpulmonata</taxon>
        <taxon>Sacoglossa</taxon>
        <taxon>Placobranchoidea</taxon>
        <taxon>Plakobranchidae</taxon>
        <taxon>Elysia</taxon>
    </lineage>
</organism>
<keyword evidence="3" id="KW-0408">Iron</keyword>
<dbReference type="AlphaFoldDB" id="A0AAV4EB17"/>
<dbReference type="GO" id="GO:0046872">
    <property type="term" value="F:metal ion binding"/>
    <property type="evidence" value="ECO:0007669"/>
    <property type="project" value="UniProtKB-KW"/>
</dbReference>
<comment type="similarity">
    <text evidence="1">Belongs to the indoleamine 2,3-dioxygenase family.</text>
</comment>
<keyword evidence="4" id="KW-0472">Membrane</keyword>
<evidence type="ECO:0000313" key="6">
    <source>
        <dbReference type="Proteomes" id="UP000762676"/>
    </source>
</evidence>
<keyword evidence="4" id="KW-1133">Transmembrane helix</keyword>
<dbReference type="InterPro" id="IPR037217">
    <property type="entry name" value="Trp/Indoleamine_2_3_dOase-like"/>
</dbReference>
<keyword evidence="6" id="KW-1185">Reference proteome</keyword>
<keyword evidence="2" id="KW-0479">Metal-binding</keyword>
<protein>
    <submittedName>
        <fullName evidence="5">Indoleamine 2,3-dioxygenase 2</fullName>
    </submittedName>
</protein>
<dbReference type="EMBL" id="BMAT01000032">
    <property type="protein sequence ID" value="GFR58010.1"/>
    <property type="molecule type" value="Genomic_DNA"/>
</dbReference>
<dbReference type="GO" id="GO:0016702">
    <property type="term" value="F:oxidoreductase activity, acting on single donors with incorporation of molecular oxygen, incorporation of two atoms of oxygen"/>
    <property type="evidence" value="ECO:0007669"/>
    <property type="project" value="UniProtKB-ARBA"/>
</dbReference>
<gene>
    <name evidence="5" type="ORF">ElyMa_000016900</name>
</gene>
<dbReference type="InterPro" id="IPR000898">
    <property type="entry name" value="Indolamine_dOase"/>
</dbReference>
<accession>A0AAV4EB17</accession>
<evidence type="ECO:0000256" key="2">
    <source>
        <dbReference type="ARBA" id="ARBA00022723"/>
    </source>
</evidence>
<dbReference type="SUPFAM" id="SSF140959">
    <property type="entry name" value="Indolic compounds 2,3-dioxygenase-like"/>
    <property type="match status" value="1"/>
</dbReference>
<dbReference type="Proteomes" id="UP000762676">
    <property type="component" value="Unassembled WGS sequence"/>
</dbReference>
<dbReference type="Pfam" id="PF01231">
    <property type="entry name" value="IDO"/>
    <property type="match status" value="1"/>
</dbReference>
<sequence length="119" mass="12921">MVMAVLDLDNYDVSPHTGFMLPDPLDCLPTYFDPWNNLASNLAKLVEKRKFREEVHKVVIVQHLDTFANCSPRVKVVVIVVIVAVVVVVVVGVVVVVVVVVVLVVVVVGQVVVVGVVVP</sequence>
<keyword evidence="4" id="KW-0812">Transmembrane</keyword>